<protein>
    <submittedName>
        <fullName evidence="1">Haloacid dehalogenase-like hydrolase</fullName>
    </submittedName>
</protein>
<organism evidence="1 2">
    <name type="scientific">Fusobacterium pseudoperiodonticum</name>
    <dbReference type="NCBI Taxonomy" id="2663009"/>
    <lineage>
        <taxon>Bacteria</taxon>
        <taxon>Fusobacteriati</taxon>
        <taxon>Fusobacteriota</taxon>
        <taxon>Fusobacteriia</taxon>
        <taxon>Fusobacteriales</taxon>
        <taxon>Fusobacteriaceae</taxon>
        <taxon>Fusobacterium</taxon>
    </lineage>
</organism>
<gene>
    <name evidence="1" type="ORF">CTM72_00650</name>
</gene>
<dbReference type="Gene3D" id="3.40.50.1000">
    <property type="entry name" value="HAD superfamily/HAD-like"/>
    <property type="match status" value="1"/>
</dbReference>
<accession>A0A2D3NTR5</accession>
<dbReference type="AlphaFoldDB" id="A0A2D3NTR5"/>
<dbReference type="RefSeq" id="WP_100024107.1">
    <property type="nucleotide sequence ID" value="NZ_CP024699.1"/>
</dbReference>
<name>A0A2D3NTR5_9FUSO</name>
<proteinExistence type="predicted"/>
<keyword evidence="1" id="KW-0378">Hydrolase</keyword>
<dbReference type="InterPro" id="IPR023214">
    <property type="entry name" value="HAD_sf"/>
</dbReference>
<dbReference type="InterPro" id="IPR036412">
    <property type="entry name" value="HAD-like_sf"/>
</dbReference>
<evidence type="ECO:0000313" key="1">
    <source>
        <dbReference type="EMBL" id="ATV58376.1"/>
    </source>
</evidence>
<dbReference type="Proteomes" id="UP000230056">
    <property type="component" value="Chromosome"/>
</dbReference>
<dbReference type="EMBL" id="CP024699">
    <property type="protein sequence ID" value="ATV58376.1"/>
    <property type="molecule type" value="Genomic_DNA"/>
</dbReference>
<dbReference type="GO" id="GO:0016787">
    <property type="term" value="F:hydrolase activity"/>
    <property type="evidence" value="ECO:0007669"/>
    <property type="project" value="UniProtKB-KW"/>
</dbReference>
<reference evidence="1 2" key="1">
    <citation type="submission" date="2017-11" db="EMBL/GenBank/DDBJ databases">
        <title>Genome sequencing of Fusobacterium periodonticum KCOM 1261.</title>
        <authorList>
            <person name="Kook J.-K."/>
            <person name="Park S.-N."/>
            <person name="Lim Y.K."/>
        </authorList>
    </citation>
    <scope>NUCLEOTIDE SEQUENCE [LARGE SCALE GENOMIC DNA]</scope>
    <source>
        <strain evidence="1 2">KCOM 1261</strain>
    </source>
</reference>
<evidence type="ECO:0000313" key="2">
    <source>
        <dbReference type="Proteomes" id="UP000230056"/>
    </source>
</evidence>
<dbReference type="SUPFAM" id="SSF56784">
    <property type="entry name" value="HAD-like"/>
    <property type="match status" value="1"/>
</dbReference>
<sequence>MSNIIAVIWDFDKTLVDGYMQDPIFKKYGVDSKEFWEEVNALPKKYWEEQQVKVNRDTIYLNHFINKTKEGVFKGLNNKVLFELGKELKFYKGIPEIFGKTKELIEKNSIFQEYNIKVEHYIVSTGMVEMIKGSIIKEYVEDIWGCELIQTKDENGNFEISEIGYTIDNTSKTRAIFEINKGVNKNTGYDVNAKIKEGNRRVLFKNMIYIADGPSDVPAFSVIKKGGGSTFAIYPKSDLKAFKQVEKLREDNRVDMYAEADYSEGTTTYMWIMSKIEELAQSIVDEEKSRLAASISDSPKHLN</sequence>